<comment type="caution">
    <text evidence="2">The sequence shown here is derived from an EMBL/GenBank/DDBJ whole genome shotgun (WGS) entry which is preliminary data.</text>
</comment>
<dbReference type="OrthoDB" id="8859654at2"/>
<feature type="region of interest" description="Disordered" evidence="1">
    <location>
        <begin position="1"/>
        <end position="69"/>
    </location>
</feature>
<feature type="compositionally biased region" description="Basic and acidic residues" evidence="1">
    <location>
        <begin position="43"/>
        <end position="69"/>
    </location>
</feature>
<dbReference type="RefSeq" id="WP_058640129.1">
    <property type="nucleotide sequence ID" value="NZ_LDSL01000007.1"/>
</dbReference>
<evidence type="ECO:0000256" key="1">
    <source>
        <dbReference type="SAM" id="MobiDB-lite"/>
    </source>
</evidence>
<keyword evidence="3" id="KW-1185">Reference proteome</keyword>
<proteinExistence type="predicted"/>
<reference evidence="2 3" key="1">
    <citation type="journal article" date="2016" name="Front. Microbiol.">
        <title>Genomic Resource of Rice Seed Associated Bacteria.</title>
        <authorList>
            <person name="Midha S."/>
            <person name="Bansal K."/>
            <person name="Sharma S."/>
            <person name="Kumar N."/>
            <person name="Patil P.P."/>
            <person name="Chaudhry V."/>
            <person name="Patil P.B."/>
        </authorList>
    </citation>
    <scope>NUCLEOTIDE SEQUENCE [LARGE SCALE GENOMIC DNA]</scope>
    <source>
        <strain evidence="2 3">NS331</strain>
    </source>
</reference>
<organism evidence="2 3">
    <name type="scientific">Pseudacidovorax intermedius</name>
    <dbReference type="NCBI Taxonomy" id="433924"/>
    <lineage>
        <taxon>Bacteria</taxon>
        <taxon>Pseudomonadati</taxon>
        <taxon>Pseudomonadota</taxon>
        <taxon>Betaproteobacteria</taxon>
        <taxon>Burkholderiales</taxon>
        <taxon>Comamonadaceae</taxon>
        <taxon>Pseudacidovorax</taxon>
    </lineage>
</organism>
<evidence type="ECO:0000313" key="2">
    <source>
        <dbReference type="EMBL" id="KTT27716.1"/>
    </source>
</evidence>
<evidence type="ECO:0000313" key="3">
    <source>
        <dbReference type="Proteomes" id="UP000072741"/>
    </source>
</evidence>
<gene>
    <name evidence="2" type="ORF">NS331_00825</name>
</gene>
<sequence length="69" mass="7545">MADNTRPSDAGKPADQPASATDTPSKQTYRDEPEVTQEEDVPVDGKDPVGEKMMEQLGAERRQQAEDAK</sequence>
<protein>
    <submittedName>
        <fullName evidence="2">Uncharacterized protein</fullName>
    </submittedName>
</protein>
<name>A0A147HC93_9BURK</name>
<dbReference type="AlphaFoldDB" id="A0A147HC93"/>
<dbReference type="Proteomes" id="UP000072741">
    <property type="component" value="Unassembled WGS sequence"/>
</dbReference>
<feature type="compositionally biased region" description="Polar residues" evidence="1">
    <location>
        <begin position="18"/>
        <end position="27"/>
    </location>
</feature>
<dbReference type="EMBL" id="LDSL01000007">
    <property type="protein sequence ID" value="KTT27716.1"/>
    <property type="molecule type" value="Genomic_DNA"/>
</dbReference>
<accession>A0A147HC93</accession>